<evidence type="ECO:0000256" key="5">
    <source>
        <dbReference type="ARBA" id="ARBA00022679"/>
    </source>
</evidence>
<organism evidence="12 13">
    <name type="scientific">Treponema denticola</name>
    <dbReference type="NCBI Taxonomy" id="158"/>
    <lineage>
        <taxon>Bacteria</taxon>
        <taxon>Pseudomonadati</taxon>
        <taxon>Spirochaetota</taxon>
        <taxon>Spirochaetia</taxon>
        <taxon>Spirochaetales</taxon>
        <taxon>Treponemataceae</taxon>
        <taxon>Treponema</taxon>
    </lineage>
</organism>
<dbReference type="Pfam" id="PF02397">
    <property type="entry name" value="Bac_transf"/>
    <property type="match status" value="1"/>
</dbReference>
<dbReference type="InterPro" id="IPR017472">
    <property type="entry name" value="Undecaprenyl-P_galact_Ptfrase"/>
</dbReference>
<evidence type="ECO:0000256" key="9">
    <source>
        <dbReference type="SAM" id="Coils"/>
    </source>
</evidence>
<gene>
    <name evidence="12" type="primary">wbaP</name>
    <name evidence="12" type="ORF">E4N86_03935</name>
</gene>
<dbReference type="GO" id="GO:0016780">
    <property type="term" value="F:phosphotransferase activity, for other substituted phosphate groups"/>
    <property type="evidence" value="ECO:0007669"/>
    <property type="project" value="TreeGrafter"/>
</dbReference>
<feature type="transmembrane region" description="Helical" evidence="10">
    <location>
        <begin position="141"/>
        <end position="158"/>
    </location>
</feature>
<evidence type="ECO:0000256" key="3">
    <source>
        <dbReference type="ARBA" id="ARBA00006464"/>
    </source>
</evidence>
<evidence type="ECO:0000256" key="4">
    <source>
        <dbReference type="ARBA" id="ARBA00022475"/>
    </source>
</evidence>
<feature type="transmembrane region" description="Helical" evidence="10">
    <location>
        <begin position="289"/>
        <end position="308"/>
    </location>
</feature>
<protein>
    <submittedName>
        <fullName evidence="12">Undecaprenyl-phosphate galactose phosphotransferase WbaP</fullName>
    </submittedName>
</protein>
<dbReference type="RefSeq" id="WP_253716353.1">
    <property type="nucleotide sequence ID" value="NZ_CP051522.1"/>
</dbReference>
<feature type="domain" description="Bacterial sugar transferase" evidence="11">
    <location>
        <begin position="282"/>
        <end position="473"/>
    </location>
</feature>
<evidence type="ECO:0000256" key="7">
    <source>
        <dbReference type="ARBA" id="ARBA00022989"/>
    </source>
</evidence>
<accession>A0A9Q9EWE0</accession>
<name>A0A9Q9EWE0_TREDN</name>
<evidence type="ECO:0000256" key="8">
    <source>
        <dbReference type="ARBA" id="ARBA00023136"/>
    </source>
</evidence>
<evidence type="ECO:0000256" key="1">
    <source>
        <dbReference type="ARBA" id="ARBA00004141"/>
    </source>
</evidence>
<feature type="transmembrane region" description="Helical" evidence="10">
    <location>
        <begin position="20"/>
        <end position="46"/>
    </location>
</feature>
<dbReference type="InterPro" id="IPR017475">
    <property type="entry name" value="EPS_sugar_tfrase"/>
</dbReference>
<evidence type="ECO:0000256" key="6">
    <source>
        <dbReference type="ARBA" id="ARBA00022692"/>
    </source>
</evidence>
<dbReference type="EMBL" id="CP051635">
    <property type="protein sequence ID" value="UTC99897.1"/>
    <property type="molecule type" value="Genomic_DNA"/>
</dbReference>
<keyword evidence="8 10" id="KW-0472">Membrane</keyword>
<keyword evidence="5" id="KW-0808">Transferase</keyword>
<keyword evidence="6 10" id="KW-0812">Transmembrane</keyword>
<dbReference type="NCBIfam" id="TIGR03025">
    <property type="entry name" value="EPS_sugtrans"/>
    <property type="match status" value="1"/>
</dbReference>
<dbReference type="PANTHER" id="PTHR30576">
    <property type="entry name" value="COLANIC BIOSYNTHESIS UDP-GLUCOSE LIPID CARRIER TRANSFERASE"/>
    <property type="match status" value="1"/>
</dbReference>
<evidence type="ECO:0000256" key="10">
    <source>
        <dbReference type="SAM" id="Phobius"/>
    </source>
</evidence>
<sequence>MQPSEFTSWFKTHFNHTSSFATGLTFMIFDCIGIMLCFGGSFFAINAVDRSLIVFRDFINYWIYLPAFAAAFFAARLYPGIMLQPADEVRKFSLTSFFCFTGIALSIAVETDDREMLSIALLLATPFATLFLPLLREGIRTAFSSFSWWGVPVVIYVSNENKYTIADRLLNKPSLSYRPAAIINIDATDYEEYKGIPVFPYSQEIEDCVHACNITTAIVMELPEGNTANTPLDSILSDYRYIIAIPYYQNIKFVSLSVRNFGDILGFSASNRLTRPINLFIKRCIDLNILLLFSPLILPIIVIIAILVKCTSKGKIFYGHKRIGKNGKQIKVWKFRSMVTDADKRLKELLENNPEMKREWEEHQKLEHDPRITSIGKFLRKTSLDELPQLFNILLGQMSFVGPRPVTEPEKEKYGDTFKYIFSVTPGLSGMWQISGRSSTGYDERIFLDTFYIQNWSIWLDIWIILQTFIVVVTRKGAY</sequence>
<evidence type="ECO:0000259" key="11">
    <source>
        <dbReference type="Pfam" id="PF02397"/>
    </source>
</evidence>
<feature type="transmembrane region" description="Helical" evidence="10">
    <location>
        <begin position="58"/>
        <end position="79"/>
    </location>
</feature>
<dbReference type="GO" id="GO:0005886">
    <property type="term" value="C:plasma membrane"/>
    <property type="evidence" value="ECO:0007669"/>
    <property type="project" value="UniProtKB-SubCell"/>
</dbReference>
<evidence type="ECO:0000313" key="12">
    <source>
        <dbReference type="EMBL" id="UTC99897.1"/>
    </source>
</evidence>
<keyword evidence="7 10" id="KW-1133">Transmembrane helix</keyword>
<proteinExistence type="inferred from homology"/>
<feature type="transmembrane region" description="Helical" evidence="10">
    <location>
        <begin position="91"/>
        <end position="109"/>
    </location>
</feature>
<dbReference type="NCBIfam" id="TIGR03022">
    <property type="entry name" value="WbaP_sugtrans"/>
    <property type="match status" value="1"/>
</dbReference>
<feature type="transmembrane region" description="Helical" evidence="10">
    <location>
        <begin position="456"/>
        <end position="474"/>
    </location>
</feature>
<keyword evidence="4" id="KW-1003">Cell membrane</keyword>
<evidence type="ECO:0000256" key="2">
    <source>
        <dbReference type="ARBA" id="ARBA00004236"/>
    </source>
</evidence>
<dbReference type="GO" id="GO:0000271">
    <property type="term" value="P:polysaccharide biosynthetic process"/>
    <property type="evidence" value="ECO:0007669"/>
    <property type="project" value="InterPro"/>
</dbReference>
<feature type="transmembrane region" description="Helical" evidence="10">
    <location>
        <begin position="116"/>
        <end position="135"/>
    </location>
</feature>
<comment type="subcellular location">
    <subcellularLocation>
        <location evidence="2">Cell membrane</location>
    </subcellularLocation>
    <subcellularLocation>
        <location evidence="1">Membrane</location>
        <topology evidence="1">Multi-pass membrane protein</topology>
    </subcellularLocation>
</comment>
<dbReference type="PANTHER" id="PTHR30576:SF4">
    <property type="entry name" value="UNDECAPRENYL-PHOSPHATE GALACTOSE PHOSPHOTRANSFERASE"/>
    <property type="match status" value="1"/>
</dbReference>
<dbReference type="InterPro" id="IPR003362">
    <property type="entry name" value="Bact_transf"/>
</dbReference>
<keyword evidence="9" id="KW-0175">Coiled coil</keyword>
<evidence type="ECO:0000313" key="13">
    <source>
        <dbReference type="Proteomes" id="UP001056981"/>
    </source>
</evidence>
<dbReference type="Proteomes" id="UP001056981">
    <property type="component" value="Chromosome"/>
</dbReference>
<comment type="similarity">
    <text evidence="3">Belongs to the bacterial sugar transferase family.</text>
</comment>
<feature type="coiled-coil region" evidence="9">
    <location>
        <begin position="339"/>
        <end position="366"/>
    </location>
</feature>
<dbReference type="AlphaFoldDB" id="A0A9Q9EWE0"/>
<reference evidence="12" key="1">
    <citation type="submission" date="2020-04" db="EMBL/GenBank/DDBJ databases">
        <title>Comparative genomics of oral phylogroup-2 Treponema strains.</title>
        <authorList>
            <person name="Zeng H."/>
            <person name="Chan Y.K."/>
            <person name="Watt R.M."/>
        </authorList>
    </citation>
    <scope>NUCLEOTIDE SEQUENCE</scope>
    <source>
        <strain evidence="12">OMZ 905</strain>
    </source>
</reference>